<dbReference type="PROSITE" id="PS51029">
    <property type="entry name" value="MADF"/>
    <property type="match status" value="1"/>
</dbReference>
<evidence type="ECO:0000313" key="4">
    <source>
        <dbReference type="Proteomes" id="UP000009022"/>
    </source>
</evidence>
<dbReference type="SMART" id="SM00595">
    <property type="entry name" value="MADF"/>
    <property type="match status" value="1"/>
</dbReference>
<dbReference type="HOGENOM" id="CLU_633622_0_0_1"/>
<keyword evidence="4" id="KW-1185">Reference proteome</keyword>
<dbReference type="PANTHER" id="PTHR21505">
    <property type="entry name" value="MADF DOMAIN-CONTAINING PROTEIN-RELATED"/>
    <property type="match status" value="1"/>
</dbReference>
<sequence>MEGNYQAELDWGIEKIKKLIDLYRENEVLWNVWHPHYKNRAVRYMAWKEMAKKLHCQPIVTEKKMNSLRTQFFREHQRMISTRRSGVAANSIYQSTWPFFESLKFLRDVQAPLPTWSTPLSKEEIYGQRSQPSSVISSMPKMEVIANKSESSHEKEAFDSLPNRSTNPSASTQRSSKLSNRENCKKTPVKRSESPEWTITEIGNDRSKRSKSDNNGTEKALKTMNELKIQEGQVEDDYDHFGKLVGNELRKVLDSTSLQWTKWKIIDLIYQQTMPKSNPYTRMIACKSSEDLNPSVSCLCHYRHPCYQPSNGIEKTDERENNSKSIELMETIITNNTQRVKSIDSIHDKVSSFSHTRNIIEECRPKVIIEHKSLQTLSPAVENLNKQTEQTVHHHVIYKFVHYTTVSPISTSTNSFSSSFLDDFDTTDVDHFC</sequence>
<dbReference type="KEGG" id="tad:TRIADDRAFT_52893"/>
<dbReference type="InterPro" id="IPR006578">
    <property type="entry name" value="MADF-dom"/>
</dbReference>
<dbReference type="InParanoid" id="B3RMR2"/>
<feature type="domain" description="MADF" evidence="2">
    <location>
        <begin position="18"/>
        <end position="111"/>
    </location>
</feature>
<evidence type="ECO:0000313" key="3">
    <source>
        <dbReference type="EMBL" id="EDV27892.1"/>
    </source>
</evidence>
<dbReference type="GeneID" id="6750941"/>
<evidence type="ECO:0000259" key="2">
    <source>
        <dbReference type="PROSITE" id="PS51029"/>
    </source>
</evidence>
<dbReference type="CTD" id="6750941"/>
<evidence type="ECO:0000256" key="1">
    <source>
        <dbReference type="SAM" id="MobiDB-lite"/>
    </source>
</evidence>
<protein>
    <recommendedName>
        <fullName evidence="2">MADF domain-containing protein</fullName>
    </recommendedName>
</protein>
<proteinExistence type="predicted"/>
<organism evidence="3 4">
    <name type="scientific">Trichoplax adhaerens</name>
    <name type="common">Trichoplax reptans</name>
    <dbReference type="NCBI Taxonomy" id="10228"/>
    <lineage>
        <taxon>Eukaryota</taxon>
        <taxon>Metazoa</taxon>
        <taxon>Placozoa</taxon>
        <taxon>Uniplacotomia</taxon>
        <taxon>Trichoplacea</taxon>
        <taxon>Trichoplacidae</taxon>
        <taxon>Trichoplax</taxon>
    </lineage>
</organism>
<dbReference type="Pfam" id="PF10545">
    <property type="entry name" value="MADF_DNA_bdg"/>
    <property type="match status" value="1"/>
</dbReference>
<dbReference type="STRING" id="10228.B3RMR2"/>
<dbReference type="EMBL" id="DS985242">
    <property type="protein sequence ID" value="EDV27892.1"/>
    <property type="molecule type" value="Genomic_DNA"/>
</dbReference>
<dbReference type="RefSeq" id="XP_002109726.1">
    <property type="nucleotide sequence ID" value="XM_002109690.1"/>
</dbReference>
<accession>B3RMR2</accession>
<dbReference type="PhylomeDB" id="B3RMR2"/>
<feature type="compositionally biased region" description="Basic and acidic residues" evidence="1">
    <location>
        <begin position="203"/>
        <end position="212"/>
    </location>
</feature>
<dbReference type="Proteomes" id="UP000009022">
    <property type="component" value="Unassembled WGS sequence"/>
</dbReference>
<gene>
    <name evidence="3" type="ORF">TRIADDRAFT_52893</name>
</gene>
<feature type="compositionally biased region" description="Basic and acidic residues" evidence="1">
    <location>
        <begin position="179"/>
        <end position="194"/>
    </location>
</feature>
<reference evidence="3 4" key="1">
    <citation type="journal article" date="2008" name="Nature">
        <title>The Trichoplax genome and the nature of placozoans.</title>
        <authorList>
            <person name="Srivastava M."/>
            <person name="Begovic E."/>
            <person name="Chapman J."/>
            <person name="Putnam N.H."/>
            <person name="Hellsten U."/>
            <person name="Kawashima T."/>
            <person name="Kuo A."/>
            <person name="Mitros T."/>
            <person name="Salamov A."/>
            <person name="Carpenter M.L."/>
            <person name="Signorovitch A.Y."/>
            <person name="Moreno M.A."/>
            <person name="Kamm K."/>
            <person name="Grimwood J."/>
            <person name="Schmutz J."/>
            <person name="Shapiro H."/>
            <person name="Grigoriev I.V."/>
            <person name="Buss L.W."/>
            <person name="Schierwater B."/>
            <person name="Dellaporta S.L."/>
            <person name="Rokhsar D.S."/>
        </authorList>
    </citation>
    <scope>NUCLEOTIDE SEQUENCE [LARGE SCALE GENOMIC DNA]</scope>
    <source>
        <strain evidence="3 4">Grell-BS-1999</strain>
    </source>
</reference>
<dbReference type="PANTHER" id="PTHR21505:SF12">
    <property type="entry name" value="MADF DOMAIN-CONTAINING PROTEIN-RELATED"/>
    <property type="match status" value="1"/>
</dbReference>
<dbReference type="OrthoDB" id="8881252at2759"/>
<feature type="region of interest" description="Disordered" evidence="1">
    <location>
        <begin position="147"/>
        <end position="217"/>
    </location>
</feature>
<dbReference type="AlphaFoldDB" id="B3RMR2"/>
<feature type="compositionally biased region" description="Polar residues" evidence="1">
    <location>
        <begin position="162"/>
        <end position="178"/>
    </location>
</feature>
<name>B3RMR2_TRIAD</name>